<keyword evidence="3" id="KW-1185">Reference proteome</keyword>
<gene>
    <name evidence="2" type="ORF">QBC34DRAFT_392627</name>
</gene>
<proteinExistence type="predicted"/>
<keyword evidence="1" id="KW-0732">Signal</keyword>
<evidence type="ECO:0000256" key="1">
    <source>
        <dbReference type="SAM" id="SignalP"/>
    </source>
</evidence>
<dbReference type="AlphaFoldDB" id="A0AAV9H4Z8"/>
<reference evidence="2" key="2">
    <citation type="submission" date="2023-05" db="EMBL/GenBank/DDBJ databases">
        <authorList>
            <consortium name="Lawrence Berkeley National Laboratory"/>
            <person name="Steindorff A."/>
            <person name="Hensen N."/>
            <person name="Bonometti L."/>
            <person name="Westerberg I."/>
            <person name="Brannstrom I.O."/>
            <person name="Guillou S."/>
            <person name="Cros-Aarteil S."/>
            <person name="Calhoun S."/>
            <person name="Haridas S."/>
            <person name="Kuo A."/>
            <person name="Mondo S."/>
            <person name="Pangilinan J."/>
            <person name="Riley R."/>
            <person name="Labutti K."/>
            <person name="Andreopoulos B."/>
            <person name="Lipzen A."/>
            <person name="Chen C."/>
            <person name="Yanf M."/>
            <person name="Daum C."/>
            <person name="Ng V."/>
            <person name="Clum A."/>
            <person name="Ohm R."/>
            <person name="Martin F."/>
            <person name="Silar P."/>
            <person name="Natvig D."/>
            <person name="Lalanne C."/>
            <person name="Gautier V."/>
            <person name="Ament-Velasquez S.L."/>
            <person name="Kruys A."/>
            <person name="Hutchinson M.I."/>
            <person name="Powell A.J."/>
            <person name="Barry K."/>
            <person name="Miller A.N."/>
            <person name="Grigoriev I.V."/>
            <person name="Debuchy R."/>
            <person name="Gladieux P."/>
            <person name="Thoren M.H."/>
            <person name="Johannesson H."/>
        </authorList>
    </citation>
    <scope>NUCLEOTIDE SEQUENCE</scope>
    <source>
        <strain evidence="2">PSN243</strain>
    </source>
</reference>
<evidence type="ECO:0000313" key="3">
    <source>
        <dbReference type="Proteomes" id="UP001321760"/>
    </source>
</evidence>
<evidence type="ECO:0008006" key="4">
    <source>
        <dbReference type="Google" id="ProtNLM"/>
    </source>
</evidence>
<reference evidence="2" key="1">
    <citation type="journal article" date="2023" name="Mol. Phylogenet. Evol.">
        <title>Genome-scale phylogeny and comparative genomics of the fungal order Sordariales.</title>
        <authorList>
            <person name="Hensen N."/>
            <person name="Bonometti L."/>
            <person name="Westerberg I."/>
            <person name="Brannstrom I.O."/>
            <person name="Guillou S."/>
            <person name="Cros-Aarteil S."/>
            <person name="Calhoun S."/>
            <person name="Haridas S."/>
            <person name="Kuo A."/>
            <person name="Mondo S."/>
            <person name="Pangilinan J."/>
            <person name="Riley R."/>
            <person name="LaButti K."/>
            <person name="Andreopoulos B."/>
            <person name="Lipzen A."/>
            <person name="Chen C."/>
            <person name="Yan M."/>
            <person name="Daum C."/>
            <person name="Ng V."/>
            <person name="Clum A."/>
            <person name="Steindorff A."/>
            <person name="Ohm R.A."/>
            <person name="Martin F."/>
            <person name="Silar P."/>
            <person name="Natvig D.O."/>
            <person name="Lalanne C."/>
            <person name="Gautier V."/>
            <person name="Ament-Velasquez S.L."/>
            <person name="Kruys A."/>
            <person name="Hutchinson M.I."/>
            <person name="Powell A.J."/>
            <person name="Barry K."/>
            <person name="Miller A.N."/>
            <person name="Grigoriev I.V."/>
            <person name="Debuchy R."/>
            <person name="Gladieux P."/>
            <person name="Hiltunen Thoren M."/>
            <person name="Johannesson H."/>
        </authorList>
    </citation>
    <scope>NUCLEOTIDE SEQUENCE</scope>
    <source>
        <strain evidence="2">PSN243</strain>
    </source>
</reference>
<dbReference type="Proteomes" id="UP001321760">
    <property type="component" value="Unassembled WGS sequence"/>
</dbReference>
<accession>A0AAV9H4Z8</accession>
<protein>
    <recommendedName>
        <fullName evidence="4">Secreted protein</fullName>
    </recommendedName>
</protein>
<evidence type="ECO:0000313" key="2">
    <source>
        <dbReference type="EMBL" id="KAK4454792.1"/>
    </source>
</evidence>
<name>A0AAV9H4Z8_9PEZI</name>
<comment type="caution">
    <text evidence="2">The sequence shown here is derived from an EMBL/GenBank/DDBJ whole genome shotgun (WGS) entry which is preliminary data.</text>
</comment>
<dbReference type="EMBL" id="MU865916">
    <property type="protein sequence ID" value="KAK4454792.1"/>
    <property type="molecule type" value="Genomic_DNA"/>
</dbReference>
<feature type="chain" id="PRO_5044012657" description="Secreted protein" evidence="1">
    <location>
        <begin position="19"/>
        <end position="79"/>
    </location>
</feature>
<feature type="signal peptide" evidence="1">
    <location>
        <begin position="1"/>
        <end position="18"/>
    </location>
</feature>
<sequence length="79" mass="8842">MVDGFMILVFSALGIIRSRFLLHGHGNTPTTSHTLQREEERKLDYSLLSSYDTPACLGGSWIYQIVREDAKASRLQEGG</sequence>
<organism evidence="2 3">
    <name type="scientific">Podospora aff. communis PSN243</name>
    <dbReference type="NCBI Taxonomy" id="3040156"/>
    <lineage>
        <taxon>Eukaryota</taxon>
        <taxon>Fungi</taxon>
        <taxon>Dikarya</taxon>
        <taxon>Ascomycota</taxon>
        <taxon>Pezizomycotina</taxon>
        <taxon>Sordariomycetes</taxon>
        <taxon>Sordariomycetidae</taxon>
        <taxon>Sordariales</taxon>
        <taxon>Podosporaceae</taxon>
        <taxon>Podospora</taxon>
    </lineage>
</organism>